<dbReference type="Gene3D" id="2.60.270.50">
    <property type="match status" value="1"/>
</dbReference>
<reference evidence="1 2" key="1">
    <citation type="journal article" date="2019" name="Nat. Ecol. Evol.">
        <title>Megaphylogeny resolves global patterns of mushroom evolution.</title>
        <authorList>
            <person name="Varga T."/>
            <person name="Krizsan K."/>
            <person name="Foldi C."/>
            <person name="Dima B."/>
            <person name="Sanchez-Garcia M."/>
            <person name="Sanchez-Ramirez S."/>
            <person name="Szollosi G.J."/>
            <person name="Szarkandi J.G."/>
            <person name="Papp V."/>
            <person name="Albert L."/>
            <person name="Andreopoulos W."/>
            <person name="Angelini C."/>
            <person name="Antonin V."/>
            <person name="Barry K.W."/>
            <person name="Bougher N.L."/>
            <person name="Buchanan P."/>
            <person name="Buyck B."/>
            <person name="Bense V."/>
            <person name="Catcheside P."/>
            <person name="Chovatia M."/>
            <person name="Cooper J."/>
            <person name="Damon W."/>
            <person name="Desjardin D."/>
            <person name="Finy P."/>
            <person name="Geml J."/>
            <person name="Haridas S."/>
            <person name="Hughes K."/>
            <person name="Justo A."/>
            <person name="Karasinski D."/>
            <person name="Kautmanova I."/>
            <person name="Kiss B."/>
            <person name="Kocsube S."/>
            <person name="Kotiranta H."/>
            <person name="LaButti K.M."/>
            <person name="Lechner B.E."/>
            <person name="Liimatainen K."/>
            <person name="Lipzen A."/>
            <person name="Lukacs Z."/>
            <person name="Mihaltcheva S."/>
            <person name="Morgado L.N."/>
            <person name="Niskanen T."/>
            <person name="Noordeloos M.E."/>
            <person name="Ohm R.A."/>
            <person name="Ortiz-Santana B."/>
            <person name="Ovrebo C."/>
            <person name="Racz N."/>
            <person name="Riley R."/>
            <person name="Savchenko A."/>
            <person name="Shiryaev A."/>
            <person name="Soop K."/>
            <person name="Spirin V."/>
            <person name="Szebenyi C."/>
            <person name="Tomsovsky M."/>
            <person name="Tulloss R.E."/>
            <person name="Uehling J."/>
            <person name="Grigoriev I.V."/>
            <person name="Vagvolgyi C."/>
            <person name="Papp T."/>
            <person name="Martin F.M."/>
            <person name="Miettinen O."/>
            <person name="Hibbett D.S."/>
            <person name="Nagy L.G."/>
        </authorList>
    </citation>
    <scope>NUCLEOTIDE SEQUENCE [LARGE SCALE GENOMIC DNA]</scope>
    <source>
        <strain evidence="1 2">CBS 166.37</strain>
    </source>
</reference>
<name>A0A5C3M7T8_9AGAR</name>
<dbReference type="STRING" id="68775.A0A5C3M7T8"/>
<evidence type="ECO:0000313" key="2">
    <source>
        <dbReference type="Proteomes" id="UP000308652"/>
    </source>
</evidence>
<sequence>MATLITGVILNTSAIMAGVGQQSVPLACADAGLKDKDHWVQCSITNETQFDMVYVGEYFDSGEYYTSPPQKISPFSNREFAVSKKWGLAGVSGGNAWELKLDSSHTLPLSLGFTDPVVGACKSAALPYSSAESTYSAATDKGASGASIIYSGHNSAGEMVEFIITATSVTTGNYAVYTLRQIEVKW</sequence>
<proteinExistence type="predicted"/>
<gene>
    <name evidence="1" type="ORF">BDQ12DRAFT_764903</name>
</gene>
<dbReference type="AlphaFoldDB" id="A0A5C3M7T8"/>
<evidence type="ECO:0000313" key="1">
    <source>
        <dbReference type="EMBL" id="TFK41514.1"/>
    </source>
</evidence>
<dbReference type="EMBL" id="ML213594">
    <property type="protein sequence ID" value="TFK41514.1"/>
    <property type="molecule type" value="Genomic_DNA"/>
</dbReference>
<accession>A0A5C3M7T8</accession>
<protein>
    <submittedName>
        <fullName evidence="1">Uncharacterized protein</fullName>
    </submittedName>
</protein>
<dbReference type="Proteomes" id="UP000308652">
    <property type="component" value="Unassembled WGS sequence"/>
</dbReference>
<keyword evidence="2" id="KW-1185">Reference proteome</keyword>
<dbReference type="OrthoDB" id="3025558at2759"/>
<organism evidence="1 2">
    <name type="scientific">Crucibulum laeve</name>
    <dbReference type="NCBI Taxonomy" id="68775"/>
    <lineage>
        <taxon>Eukaryota</taxon>
        <taxon>Fungi</taxon>
        <taxon>Dikarya</taxon>
        <taxon>Basidiomycota</taxon>
        <taxon>Agaricomycotina</taxon>
        <taxon>Agaricomycetes</taxon>
        <taxon>Agaricomycetidae</taxon>
        <taxon>Agaricales</taxon>
        <taxon>Agaricineae</taxon>
        <taxon>Nidulariaceae</taxon>
        <taxon>Crucibulum</taxon>
    </lineage>
</organism>